<evidence type="ECO:0000256" key="2">
    <source>
        <dbReference type="SAM" id="Phobius"/>
    </source>
</evidence>
<evidence type="ECO:0000256" key="1">
    <source>
        <dbReference type="ARBA" id="ARBA00022448"/>
    </source>
</evidence>
<sequence length="165" mass="17819">MISIGVGNAAAILIAGDTQGDSVTISRSRLVEGIVFGSLLMAPCLVVCVFLPDYVALLYTSDQQVAAMVAGSIQLATPFLVFELIYVVTRMVLRSLGDSWLPTAMTLVCLNGIGLLLTWGLFIMYQPGVKSIILALTGCTFILMVSLVLRYIRFTDTHRRSALAQ</sequence>
<dbReference type="Pfam" id="PF01554">
    <property type="entry name" value="MatE"/>
    <property type="match status" value="1"/>
</dbReference>
<gene>
    <name evidence="3" type="ORF">G3O07_18020</name>
</gene>
<evidence type="ECO:0000313" key="3">
    <source>
        <dbReference type="EMBL" id="NES11204.1"/>
    </source>
</evidence>
<dbReference type="Proteomes" id="UP000471751">
    <property type="component" value="Unassembled WGS sequence"/>
</dbReference>
<evidence type="ECO:0000313" key="4">
    <source>
        <dbReference type="Proteomes" id="UP000471751"/>
    </source>
</evidence>
<reference evidence="3 4" key="1">
    <citation type="submission" date="2020-02" db="EMBL/GenBank/DDBJ databases">
        <title>Broccoli isolated Pseudomonas sp.</title>
        <authorList>
            <person name="Fujikawa T."/>
            <person name="Sawada H."/>
        </authorList>
    </citation>
    <scope>NUCLEOTIDE SEQUENCE [LARGE SCALE GENOMIC DNA]</scope>
    <source>
        <strain evidence="3 4">JCM 32154</strain>
    </source>
</reference>
<dbReference type="PANTHER" id="PTHR43298:SF2">
    <property type="entry name" value="FMN_FAD EXPORTER YEEO-RELATED"/>
    <property type="match status" value="1"/>
</dbReference>
<dbReference type="GO" id="GO:0042910">
    <property type="term" value="F:xenobiotic transmembrane transporter activity"/>
    <property type="evidence" value="ECO:0007669"/>
    <property type="project" value="InterPro"/>
</dbReference>
<dbReference type="GO" id="GO:0015297">
    <property type="term" value="F:antiporter activity"/>
    <property type="evidence" value="ECO:0007669"/>
    <property type="project" value="InterPro"/>
</dbReference>
<organism evidence="3 4">
    <name type="scientific">Pseudomonas laurentiana</name>
    <dbReference type="NCBI Taxonomy" id="2364649"/>
    <lineage>
        <taxon>Bacteria</taxon>
        <taxon>Pseudomonadati</taxon>
        <taxon>Pseudomonadota</taxon>
        <taxon>Gammaproteobacteria</taxon>
        <taxon>Pseudomonadales</taxon>
        <taxon>Pseudomonadaceae</taxon>
        <taxon>Pseudomonas</taxon>
    </lineage>
</organism>
<dbReference type="EMBL" id="JAAHBT010000220">
    <property type="protein sequence ID" value="NES11204.1"/>
    <property type="molecule type" value="Genomic_DNA"/>
</dbReference>
<dbReference type="GO" id="GO:0005886">
    <property type="term" value="C:plasma membrane"/>
    <property type="evidence" value="ECO:0007669"/>
    <property type="project" value="TreeGrafter"/>
</dbReference>
<comment type="caution">
    <text evidence="3">The sequence shown here is derived from an EMBL/GenBank/DDBJ whole genome shotgun (WGS) entry which is preliminary data.</text>
</comment>
<dbReference type="InterPro" id="IPR002528">
    <property type="entry name" value="MATE_fam"/>
</dbReference>
<feature type="transmembrane region" description="Helical" evidence="2">
    <location>
        <begin position="131"/>
        <end position="152"/>
    </location>
</feature>
<proteinExistence type="predicted"/>
<keyword evidence="1" id="KW-0813">Transport</keyword>
<evidence type="ECO:0008006" key="5">
    <source>
        <dbReference type="Google" id="ProtNLM"/>
    </source>
</evidence>
<keyword evidence="2" id="KW-0472">Membrane</keyword>
<accession>A0A6I5RSR8</accession>
<keyword evidence="4" id="KW-1185">Reference proteome</keyword>
<protein>
    <recommendedName>
        <fullName evidence="5">MATE family efflux transporter</fullName>
    </recommendedName>
</protein>
<keyword evidence="2" id="KW-1133">Transmembrane helix</keyword>
<dbReference type="PANTHER" id="PTHR43298">
    <property type="entry name" value="MULTIDRUG RESISTANCE PROTEIN NORM-RELATED"/>
    <property type="match status" value="1"/>
</dbReference>
<dbReference type="AlphaFoldDB" id="A0A6I5RSR8"/>
<dbReference type="InterPro" id="IPR050222">
    <property type="entry name" value="MATE_MdtK"/>
</dbReference>
<name>A0A6I5RSR8_9PSED</name>
<keyword evidence="2" id="KW-0812">Transmembrane</keyword>
<feature type="transmembrane region" description="Helical" evidence="2">
    <location>
        <begin position="100"/>
        <end position="125"/>
    </location>
</feature>
<feature type="transmembrane region" description="Helical" evidence="2">
    <location>
        <begin position="34"/>
        <end position="59"/>
    </location>
</feature>
<feature type="transmembrane region" description="Helical" evidence="2">
    <location>
        <begin position="65"/>
        <end position="88"/>
    </location>
</feature>